<dbReference type="RefSeq" id="WP_018357939.1">
    <property type="nucleotide sequence ID" value="NZ_CP197400.1"/>
</dbReference>
<dbReference type="OrthoDB" id="48703at2"/>
<dbReference type="GeneID" id="66798014"/>
<accession>A0A4Y8WRL6</accession>
<dbReference type="Proteomes" id="UP000297225">
    <property type="component" value="Unassembled WGS sequence"/>
</dbReference>
<dbReference type="SUPFAM" id="SSF51735">
    <property type="entry name" value="NAD(P)-binding Rossmann-fold domains"/>
    <property type="match status" value="1"/>
</dbReference>
<dbReference type="InterPro" id="IPR036291">
    <property type="entry name" value="NAD(P)-bd_dom_sf"/>
</dbReference>
<organism evidence="5 6">
    <name type="scientific">Porphyromonas levii</name>
    <dbReference type="NCBI Taxonomy" id="28114"/>
    <lineage>
        <taxon>Bacteria</taxon>
        <taxon>Pseudomonadati</taxon>
        <taxon>Bacteroidota</taxon>
        <taxon>Bacteroidia</taxon>
        <taxon>Bacteroidales</taxon>
        <taxon>Porphyromonadaceae</taxon>
        <taxon>Porphyromonas</taxon>
    </lineage>
</organism>
<proteinExistence type="predicted"/>
<dbReference type="EMBL" id="SPNC01000005">
    <property type="protein sequence ID" value="TFH97237.1"/>
    <property type="molecule type" value="Genomic_DNA"/>
</dbReference>
<dbReference type="InterPro" id="IPR058932">
    <property type="entry name" value="KDD_N"/>
</dbReference>
<dbReference type="PANTHER" id="PTHR48106">
    <property type="entry name" value="QUINONE OXIDOREDUCTASE PIG3-RELATED"/>
    <property type="match status" value="1"/>
</dbReference>
<dbReference type="AlphaFoldDB" id="A0A4Y8WRL6"/>
<dbReference type="GO" id="GO:0003960">
    <property type="term" value="F:quinone reductase (NADPH) activity"/>
    <property type="evidence" value="ECO:0007669"/>
    <property type="project" value="TreeGrafter"/>
</dbReference>
<reference evidence="5 6" key="1">
    <citation type="submission" date="2019-03" db="EMBL/GenBank/DDBJ databases">
        <title>Porphyromonas levii Isolated from the Uterus of Dairy Cows.</title>
        <authorList>
            <person name="Francis A.M."/>
        </authorList>
    </citation>
    <scope>NUCLEOTIDE SEQUENCE [LARGE SCALE GENOMIC DNA]</scope>
    <source>
        <strain evidence="5 6">AF5678</strain>
    </source>
</reference>
<evidence type="ECO:0000256" key="1">
    <source>
        <dbReference type="ARBA" id="ARBA00022857"/>
    </source>
</evidence>
<gene>
    <name evidence="5" type="ORF">E4P47_00680</name>
</gene>
<keyword evidence="6" id="KW-1185">Reference proteome</keyword>
<dbReference type="Pfam" id="PF00107">
    <property type="entry name" value="ADH_zinc_N"/>
    <property type="match status" value="1"/>
</dbReference>
<evidence type="ECO:0000313" key="6">
    <source>
        <dbReference type="Proteomes" id="UP000297225"/>
    </source>
</evidence>
<dbReference type="InterPro" id="IPR013149">
    <property type="entry name" value="ADH-like_C"/>
</dbReference>
<protein>
    <submittedName>
        <fullName evidence="5">L-erythro-3,5-diaminohexanoate dehydrogenase</fullName>
    </submittedName>
</protein>
<name>A0A4Y8WRL6_9PORP</name>
<dbReference type="GO" id="GO:0005829">
    <property type="term" value="C:cytosol"/>
    <property type="evidence" value="ECO:0007669"/>
    <property type="project" value="TreeGrafter"/>
</dbReference>
<comment type="caution">
    <text evidence="5">The sequence shown here is derived from an EMBL/GenBank/DDBJ whole genome shotgun (WGS) entry which is preliminary data.</text>
</comment>
<dbReference type="InterPro" id="IPR011032">
    <property type="entry name" value="GroES-like_sf"/>
</dbReference>
<dbReference type="PANTHER" id="PTHR48106:SF13">
    <property type="entry name" value="QUINONE OXIDOREDUCTASE-RELATED"/>
    <property type="match status" value="1"/>
</dbReference>
<dbReference type="Gene3D" id="3.90.180.10">
    <property type="entry name" value="Medium-chain alcohol dehydrogenases, catalytic domain"/>
    <property type="match status" value="1"/>
</dbReference>
<dbReference type="SUPFAM" id="SSF50129">
    <property type="entry name" value="GroES-like"/>
    <property type="match status" value="1"/>
</dbReference>
<evidence type="ECO:0000313" key="5">
    <source>
        <dbReference type="EMBL" id="TFH97237.1"/>
    </source>
</evidence>
<keyword evidence="1" id="KW-0521">NADP</keyword>
<dbReference type="GO" id="GO:0035925">
    <property type="term" value="F:mRNA 3'-UTR AU-rich region binding"/>
    <property type="evidence" value="ECO:0007669"/>
    <property type="project" value="TreeGrafter"/>
</dbReference>
<feature type="domain" description="Alcohol dehydrogenase-like C-terminal" evidence="3">
    <location>
        <begin position="203"/>
        <end position="295"/>
    </location>
</feature>
<feature type="domain" description="L-erythro-3,5-diaminohexanoate dehydrogenase N-terminal" evidence="4">
    <location>
        <begin position="12"/>
        <end position="160"/>
    </location>
</feature>
<sequence>MAQKHGNRYGTHRVIEPKGVLPQPANKIDNNMDEIYDNEILIDVQTLNIDSASFTQIEEQAGGDKAKIAEIMMGIVEKQGKHRNPVTGSGGMLLGTVEKIGDALKGKIDLKEGDKIATLVSLSLTPLRIDKIKDIRPDIDQVDIDGKAILFESGIYAKIPTDLPENLALSALDVAGAPAQTAKLVKPGDTVLIIGAGGKSGMLCCYEAKKRAGVTGKVIGVTHSQRSTERLQKLGFCDVVFSADATQPVPVMEKISELTDGKMCDVTINNVNITDTEMTSILCTKNDGVVYFFSMATSFTKAALGAEGVGSDVTMIMGNGYTKGHAEITLQLLRESKELRDIFTELYA</sequence>
<evidence type="ECO:0000256" key="2">
    <source>
        <dbReference type="ARBA" id="ARBA00023002"/>
    </source>
</evidence>
<dbReference type="Pfam" id="PF26370">
    <property type="entry name" value="KDD_N"/>
    <property type="match status" value="1"/>
</dbReference>
<evidence type="ECO:0000259" key="4">
    <source>
        <dbReference type="Pfam" id="PF26370"/>
    </source>
</evidence>
<keyword evidence="2" id="KW-0560">Oxidoreductase</keyword>
<dbReference type="GO" id="GO:0070402">
    <property type="term" value="F:NADPH binding"/>
    <property type="evidence" value="ECO:0007669"/>
    <property type="project" value="TreeGrafter"/>
</dbReference>
<evidence type="ECO:0000259" key="3">
    <source>
        <dbReference type="Pfam" id="PF00107"/>
    </source>
</evidence>
<dbReference type="STRING" id="1122973.GCA_000379925_00680"/>